<evidence type="ECO:0000256" key="15">
    <source>
        <dbReference type="ARBA" id="ARBA00023157"/>
    </source>
</evidence>
<keyword evidence="13" id="KW-0482">Metalloprotease</keyword>
<dbReference type="Proteomes" id="UP000242188">
    <property type="component" value="Unassembled WGS sequence"/>
</dbReference>
<accession>A0A210PH41</accession>
<comment type="cofactor">
    <cofactor evidence="1">
        <name>Zn(2+)</name>
        <dbReference type="ChEBI" id="CHEBI:29105"/>
    </cofactor>
</comment>
<dbReference type="InterPro" id="IPR003146">
    <property type="entry name" value="M14A_act_pep"/>
</dbReference>
<keyword evidence="14" id="KW-0865">Zymogen</keyword>
<dbReference type="Pfam" id="PF02244">
    <property type="entry name" value="Propep_M14"/>
    <property type="match status" value="1"/>
</dbReference>
<protein>
    <submittedName>
        <fullName evidence="20">Zinc carboxypeptidase A 1</fullName>
    </submittedName>
</protein>
<comment type="subcellular location">
    <subcellularLocation>
        <location evidence="3">Secreted</location>
    </subcellularLocation>
</comment>
<dbReference type="InterPro" id="IPR036990">
    <property type="entry name" value="M14A-like_propep"/>
</dbReference>
<dbReference type="PROSITE" id="PS52035">
    <property type="entry name" value="PEPTIDASE_M14"/>
    <property type="match status" value="1"/>
</dbReference>
<evidence type="ECO:0000256" key="10">
    <source>
        <dbReference type="ARBA" id="ARBA00022801"/>
    </source>
</evidence>
<evidence type="ECO:0000256" key="2">
    <source>
        <dbReference type="ARBA" id="ARBA00003091"/>
    </source>
</evidence>
<evidence type="ECO:0000256" key="5">
    <source>
        <dbReference type="ARBA" id="ARBA00022525"/>
    </source>
</evidence>
<evidence type="ECO:0000256" key="6">
    <source>
        <dbReference type="ARBA" id="ARBA00022645"/>
    </source>
</evidence>
<evidence type="ECO:0000256" key="12">
    <source>
        <dbReference type="ARBA" id="ARBA00023026"/>
    </source>
</evidence>
<gene>
    <name evidence="20" type="ORF">KP79_PYT13694</name>
</gene>
<evidence type="ECO:0000256" key="9">
    <source>
        <dbReference type="ARBA" id="ARBA00022729"/>
    </source>
</evidence>
<keyword evidence="8" id="KW-0479">Metal-binding</keyword>
<evidence type="ECO:0000256" key="1">
    <source>
        <dbReference type="ARBA" id="ARBA00001947"/>
    </source>
</evidence>
<keyword evidence="5" id="KW-0964">Secreted</keyword>
<dbReference type="GO" id="GO:0005615">
    <property type="term" value="C:extracellular space"/>
    <property type="evidence" value="ECO:0007669"/>
    <property type="project" value="TreeGrafter"/>
</dbReference>
<evidence type="ECO:0000256" key="3">
    <source>
        <dbReference type="ARBA" id="ARBA00004613"/>
    </source>
</evidence>
<keyword evidence="21" id="KW-1185">Reference proteome</keyword>
<name>A0A210PH41_MIZYE</name>
<dbReference type="GO" id="GO:0004181">
    <property type="term" value="F:metallocarboxypeptidase activity"/>
    <property type="evidence" value="ECO:0007669"/>
    <property type="project" value="InterPro"/>
</dbReference>
<dbReference type="GO" id="GO:0006508">
    <property type="term" value="P:proteolysis"/>
    <property type="evidence" value="ECO:0007669"/>
    <property type="project" value="UniProtKB-KW"/>
</dbReference>
<dbReference type="AlphaFoldDB" id="A0A210PH41"/>
<feature type="chain" id="PRO_5012465262" evidence="18">
    <location>
        <begin position="21"/>
        <end position="420"/>
    </location>
</feature>
<dbReference type="PANTHER" id="PTHR11705">
    <property type="entry name" value="PROTEASE FAMILY M14 CARBOXYPEPTIDASE A,B"/>
    <property type="match status" value="1"/>
</dbReference>
<dbReference type="InterPro" id="IPR000834">
    <property type="entry name" value="Peptidase_M14"/>
</dbReference>
<keyword evidence="11" id="KW-0862">Zinc</keyword>
<comment type="similarity">
    <text evidence="4 17">Belongs to the peptidase M14 family.</text>
</comment>
<dbReference type="EMBL" id="NEDP02076706">
    <property type="protein sequence ID" value="OWF35805.1"/>
    <property type="molecule type" value="Genomic_DNA"/>
</dbReference>
<comment type="caution">
    <text evidence="20">The sequence shown here is derived from an EMBL/GenBank/DDBJ whole genome shotgun (WGS) entry which is preliminary data.</text>
</comment>
<evidence type="ECO:0000256" key="16">
    <source>
        <dbReference type="ARBA" id="ARBA00057299"/>
    </source>
</evidence>
<keyword evidence="6 20" id="KW-0121">Carboxypeptidase</keyword>
<keyword evidence="10" id="KW-0378">Hydrolase</keyword>
<evidence type="ECO:0000256" key="14">
    <source>
        <dbReference type="ARBA" id="ARBA00023145"/>
    </source>
</evidence>
<dbReference type="OrthoDB" id="3626597at2759"/>
<feature type="signal peptide" evidence="18">
    <location>
        <begin position="1"/>
        <end position="20"/>
    </location>
</feature>
<evidence type="ECO:0000256" key="8">
    <source>
        <dbReference type="ARBA" id="ARBA00022723"/>
    </source>
</evidence>
<evidence type="ECO:0000256" key="7">
    <source>
        <dbReference type="ARBA" id="ARBA00022670"/>
    </source>
</evidence>
<keyword evidence="9 18" id="KW-0732">Signal</keyword>
<evidence type="ECO:0000259" key="19">
    <source>
        <dbReference type="PROSITE" id="PS52035"/>
    </source>
</evidence>
<dbReference type="SUPFAM" id="SSF54897">
    <property type="entry name" value="Protease propeptides/inhibitors"/>
    <property type="match status" value="1"/>
</dbReference>
<feature type="domain" description="Peptidase M14" evidence="19">
    <location>
        <begin position="121"/>
        <end position="416"/>
    </location>
</feature>
<dbReference type="GO" id="GO:0008270">
    <property type="term" value="F:zinc ion binding"/>
    <property type="evidence" value="ECO:0007669"/>
    <property type="project" value="InterPro"/>
</dbReference>
<proteinExistence type="inferred from homology"/>
<dbReference type="PROSITE" id="PS00132">
    <property type="entry name" value="CARBOXYPEPT_ZN_1"/>
    <property type="match status" value="1"/>
</dbReference>
<keyword evidence="12" id="KW-0843">Virulence</keyword>
<comment type="function">
    <text evidence="2">Extracellular metalloprotease that contributes to pathogenicity.</text>
</comment>
<keyword evidence="7" id="KW-0645">Protease</keyword>
<dbReference type="SMART" id="SM00631">
    <property type="entry name" value="Zn_pept"/>
    <property type="match status" value="1"/>
</dbReference>
<feature type="active site" description="Proton donor/acceptor" evidence="17">
    <location>
        <position position="382"/>
    </location>
</feature>
<dbReference type="SUPFAM" id="SSF53187">
    <property type="entry name" value="Zn-dependent exopeptidases"/>
    <property type="match status" value="1"/>
</dbReference>
<evidence type="ECO:0000256" key="17">
    <source>
        <dbReference type="PROSITE-ProRule" id="PRU01379"/>
    </source>
</evidence>
<dbReference type="CDD" id="cd03860">
    <property type="entry name" value="M14_CP_A-B_like"/>
    <property type="match status" value="1"/>
</dbReference>
<organism evidence="20 21">
    <name type="scientific">Mizuhopecten yessoensis</name>
    <name type="common">Japanese scallop</name>
    <name type="synonym">Patinopecten yessoensis</name>
    <dbReference type="NCBI Taxonomy" id="6573"/>
    <lineage>
        <taxon>Eukaryota</taxon>
        <taxon>Metazoa</taxon>
        <taxon>Spiralia</taxon>
        <taxon>Lophotrochozoa</taxon>
        <taxon>Mollusca</taxon>
        <taxon>Bivalvia</taxon>
        <taxon>Autobranchia</taxon>
        <taxon>Pteriomorphia</taxon>
        <taxon>Pectinida</taxon>
        <taxon>Pectinoidea</taxon>
        <taxon>Pectinidae</taxon>
        <taxon>Mizuhopecten</taxon>
    </lineage>
</organism>
<evidence type="ECO:0000256" key="11">
    <source>
        <dbReference type="ARBA" id="ARBA00022833"/>
    </source>
</evidence>
<dbReference type="Pfam" id="PF00246">
    <property type="entry name" value="Peptidase_M14"/>
    <property type="match status" value="1"/>
</dbReference>
<dbReference type="Gene3D" id="3.30.70.340">
    <property type="entry name" value="Metallocarboxypeptidase-like"/>
    <property type="match status" value="1"/>
</dbReference>
<evidence type="ECO:0000256" key="13">
    <source>
        <dbReference type="ARBA" id="ARBA00023049"/>
    </source>
</evidence>
<dbReference type="FunFam" id="3.40.630.10:FF:000040">
    <property type="entry name" value="zinc carboxypeptidase"/>
    <property type="match status" value="1"/>
</dbReference>
<dbReference type="PRINTS" id="PR00765">
    <property type="entry name" value="CRBOXYPTASEA"/>
</dbReference>
<dbReference type="Gene3D" id="3.40.630.10">
    <property type="entry name" value="Zn peptidases"/>
    <property type="match status" value="1"/>
</dbReference>
<dbReference type="PANTHER" id="PTHR11705:SF143">
    <property type="entry name" value="SLL0236 PROTEIN"/>
    <property type="match status" value="1"/>
</dbReference>
<reference evidence="20 21" key="1">
    <citation type="journal article" date="2017" name="Nat. Ecol. Evol.">
        <title>Scallop genome provides insights into evolution of bilaterian karyotype and development.</title>
        <authorList>
            <person name="Wang S."/>
            <person name="Zhang J."/>
            <person name="Jiao W."/>
            <person name="Li J."/>
            <person name="Xun X."/>
            <person name="Sun Y."/>
            <person name="Guo X."/>
            <person name="Huan P."/>
            <person name="Dong B."/>
            <person name="Zhang L."/>
            <person name="Hu X."/>
            <person name="Sun X."/>
            <person name="Wang J."/>
            <person name="Zhao C."/>
            <person name="Wang Y."/>
            <person name="Wang D."/>
            <person name="Huang X."/>
            <person name="Wang R."/>
            <person name="Lv J."/>
            <person name="Li Y."/>
            <person name="Zhang Z."/>
            <person name="Liu B."/>
            <person name="Lu W."/>
            <person name="Hui Y."/>
            <person name="Liang J."/>
            <person name="Zhou Z."/>
            <person name="Hou R."/>
            <person name="Li X."/>
            <person name="Liu Y."/>
            <person name="Li H."/>
            <person name="Ning X."/>
            <person name="Lin Y."/>
            <person name="Zhao L."/>
            <person name="Xing Q."/>
            <person name="Dou J."/>
            <person name="Li Y."/>
            <person name="Mao J."/>
            <person name="Guo H."/>
            <person name="Dou H."/>
            <person name="Li T."/>
            <person name="Mu C."/>
            <person name="Jiang W."/>
            <person name="Fu Q."/>
            <person name="Fu X."/>
            <person name="Miao Y."/>
            <person name="Liu J."/>
            <person name="Yu Q."/>
            <person name="Li R."/>
            <person name="Liao H."/>
            <person name="Li X."/>
            <person name="Kong Y."/>
            <person name="Jiang Z."/>
            <person name="Chourrout D."/>
            <person name="Li R."/>
            <person name="Bao Z."/>
        </authorList>
    </citation>
    <scope>NUCLEOTIDE SEQUENCE [LARGE SCALE GENOMIC DNA]</scope>
    <source>
        <strain evidence="20 21">PY_sf001</strain>
    </source>
</reference>
<evidence type="ECO:0000313" key="20">
    <source>
        <dbReference type="EMBL" id="OWF35805.1"/>
    </source>
</evidence>
<sequence>MMRVHTLVLGVLTIIALSQCSQIRYDGYKVVRVVPQKVEHLLALKALQGQQGHDRVDFWIEPRQVGVPVDLSLSPAVFQHLFSSFTLWGMHPVVILNNIQETIDAQRPAPIEAEAGFNYEDYHKLSEIEAWMKNITEVYSDKASLFEITKSYEGRTISGIKISTKSSPTPRPAFWMEGGIHAREWISPATVIYMTGQMLDEYDKDADMKEFVDSYDWYILPVFNVDGYDRTWNGDRMWRKTVSKHGICIGVDPNRNWDFHWCETGASKDPCSDTYCGPSAFSEVEVKGVATYIEGIKENLKGFIDFHSYAELWMSPWGYTTELPKDFKEMDAGGAAACNALEAVHGTKYDHGSIANIIYKASGSSADWTYGAAGVKYSYGVELRDKGQYGFLLPADQILPSGQETLQAIIALTKFITNNP</sequence>
<keyword evidence="15" id="KW-1015">Disulfide bond</keyword>
<evidence type="ECO:0000313" key="21">
    <source>
        <dbReference type="Proteomes" id="UP000242188"/>
    </source>
</evidence>
<evidence type="ECO:0000256" key="4">
    <source>
        <dbReference type="ARBA" id="ARBA00005988"/>
    </source>
</evidence>
<dbReference type="InterPro" id="IPR057246">
    <property type="entry name" value="CARBOXYPEPT_ZN_1"/>
</dbReference>
<comment type="function">
    <text evidence="16">Involved in the digestion of the blood meal.</text>
</comment>
<evidence type="ECO:0000256" key="18">
    <source>
        <dbReference type="SAM" id="SignalP"/>
    </source>
</evidence>